<protein>
    <submittedName>
        <fullName evidence="3">Glucuronide transporter</fullName>
    </submittedName>
</protein>
<dbReference type="GO" id="GO:0005886">
    <property type="term" value="C:plasma membrane"/>
    <property type="evidence" value="ECO:0007669"/>
    <property type="project" value="TreeGrafter"/>
</dbReference>
<evidence type="ECO:0000256" key="2">
    <source>
        <dbReference type="SAM" id="Phobius"/>
    </source>
</evidence>
<feature type="transmembrane region" description="Helical" evidence="2">
    <location>
        <begin position="362"/>
        <end position="382"/>
    </location>
</feature>
<dbReference type="Proteomes" id="UP000177010">
    <property type="component" value="Unassembled WGS sequence"/>
</dbReference>
<evidence type="ECO:0000313" key="4">
    <source>
        <dbReference type="Proteomes" id="UP000177010"/>
    </source>
</evidence>
<name>A0A1E7XJG8_9LACO</name>
<keyword evidence="2" id="KW-1133">Transmembrane helix</keyword>
<dbReference type="PANTHER" id="PTHR11328">
    <property type="entry name" value="MAJOR FACILITATOR SUPERFAMILY DOMAIN-CONTAINING PROTEIN"/>
    <property type="match status" value="1"/>
</dbReference>
<dbReference type="Pfam" id="PF13347">
    <property type="entry name" value="MFS_2"/>
    <property type="match status" value="1"/>
</dbReference>
<dbReference type="InterPro" id="IPR039672">
    <property type="entry name" value="MFS_2"/>
</dbReference>
<feature type="transmembrane region" description="Helical" evidence="2">
    <location>
        <begin position="169"/>
        <end position="189"/>
    </location>
</feature>
<keyword evidence="2" id="KW-0812">Transmembrane</keyword>
<keyword evidence="1" id="KW-0762">Sugar transport</keyword>
<dbReference type="Gene3D" id="1.20.1250.20">
    <property type="entry name" value="MFS general substrate transporter like domains"/>
    <property type="match status" value="1"/>
</dbReference>
<feature type="transmembrane region" description="Helical" evidence="2">
    <location>
        <begin position="334"/>
        <end position="356"/>
    </location>
</feature>
<accession>A0A1E7XJG8</accession>
<feature type="transmembrane region" description="Helical" evidence="2">
    <location>
        <begin position="67"/>
        <end position="85"/>
    </location>
</feature>
<feature type="transmembrane region" description="Helical" evidence="2">
    <location>
        <begin position="403"/>
        <end position="429"/>
    </location>
</feature>
<dbReference type="SUPFAM" id="SSF103473">
    <property type="entry name" value="MFS general substrate transporter"/>
    <property type="match status" value="2"/>
</dbReference>
<dbReference type="GO" id="GO:0015293">
    <property type="term" value="F:symporter activity"/>
    <property type="evidence" value="ECO:0007669"/>
    <property type="project" value="InterPro"/>
</dbReference>
<keyword evidence="2" id="KW-0472">Membrane</keyword>
<feature type="transmembrane region" description="Helical" evidence="2">
    <location>
        <begin position="449"/>
        <end position="472"/>
    </location>
</feature>
<feature type="transmembrane region" description="Helical" evidence="2">
    <location>
        <begin position="201"/>
        <end position="220"/>
    </location>
</feature>
<reference evidence="3 4" key="1">
    <citation type="submission" date="2016-09" db="EMBL/GenBank/DDBJ databases">
        <title>Genome Sequence of Lactobacillus sunkii Strain CG01.</title>
        <authorList>
            <person name="Poehlein A."/>
            <person name="Gabris C."/>
            <person name="Bengelsdorf F.R."/>
            <person name="Duerre P."/>
            <person name="Daniel R."/>
        </authorList>
    </citation>
    <scope>NUCLEOTIDE SEQUENCE [LARGE SCALE GENOMIC DNA]</scope>
    <source>
        <strain evidence="3 4">CG_D</strain>
    </source>
</reference>
<dbReference type="AlphaFoldDB" id="A0A1E7XJG8"/>
<feature type="transmembrane region" description="Helical" evidence="2">
    <location>
        <begin position="281"/>
        <end position="300"/>
    </location>
</feature>
<dbReference type="GO" id="GO:0008643">
    <property type="term" value="P:carbohydrate transport"/>
    <property type="evidence" value="ECO:0007669"/>
    <property type="project" value="InterPro"/>
</dbReference>
<feature type="transmembrane region" description="Helical" evidence="2">
    <location>
        <begin position="34"/>
        <end position="55"/>
    </location>
</feature>
<dbReference type="PANTHER" id="PTHR11328:SF24">
    <property type="entry name" value="MAJOR FACILITATOR SUPERFAMILY (MFS) PROFILE DOMAIN-CONTAINING PROTEIN"/>
    <property type="match status" value="1"/>
</dbReference>
<proteinExistence type="predicted"/>
<evidence type="ECO:0000256" key="1">
    <source>
        <dbReference type="ARBA" id="ARBA00022597"/>
    </source>
</evidence>
<evidence type="ECO:0000313" key="3">
    <source>
        <dbReference type="EMBL" id="OFA13223.1"/>
    </source>
</evidence>
<sequence length="524" mass="58471">MQKTNEEHDGWNEYAHKKIYTPRGKIGILRSTGFGMYGFIGSAVGLICYNYISYFYTYFCGLTPIEVAFMLIFGRVLASGVALWIGHFSDSLYKFKFGRKYGRRHFFILMTIPFFVYATLIPITGLNFWYYFITYSVLLAFFNTIHLPWTTLPADMTDSFKVRTIMGTVRAVVGALLNTIAAFVVAQVLNSWPKNDPNIYWYLQIGLSAVGIVFALITYYTTWEHFVTKNEAALMDAEHKQGENISATRWIRFKETARDYLSIFKIKSFRKHLFIDGADQMAGNLNGLILTYFIVNVLGLNASVTAYLSSLSTFIGIFVMIAAGYVINKYAPRYMYGVAYGMALISCVGFGLLGFIKPDHLVMWLLIVQMFSIFGGQLYGFIPATVFPSLPVLDTLLTGQNRAGTFSSLAGLFEQGGFVITNILGQGLLQLAGFKSSTTGAVTQSPAVQLTLTLLISVGVGFFFLVAMYNGLSFKADKPKLDLINEEVTRLKAGGKMSEASEEVKSVTKELTGENYDSIAVWDK</sequence>
<dbReference type="RefSeq" id="WP_070366993.1">
    <property type="nucleotide sequence ID" value="NZ_JAZHVW010000006.1"/>
</dbReference>
<feature type="transmembrane region" description="Helical" evidence="2">
    <location>
        <begin position="129"/>
        <end position="149"/>
    </location>
</feature>
<comment type="caution">
    <text evidence="3">The sequence shown here is derived from an EMBL/GenBank/DDBJ whole genome shotgun (WGS) entry which is preliminary data.</text>
</comment>
<dbReference type="STRING" id="481719.LASUN_02220"/>
<dbReference type="InterPro" id="IPR036259">
    <property type="entry name" value="MFS_trans_sf"/>
</dbReference>
<organism evidence="3 4">
    <name type="scientific">Lentilactobacillus sunkii</name>
    <dbReference type="NCBI Taxonomy" id="481719"/>
    <lineage>
        <taxon>Bacteria</taxon>
        <taxon>Bacillati</taxon>
        <taxon>Bacillota</taxon>
        <taxon>Bacilli</taxon>
        <taxon>Lactobacillales</taxon>
        <taxon>Lactobacillaceae</taxon>
        <taxon>Lentilactobacillus</taxon>
    </lineage>
</organism>
<feature type="transmembrane region" description="Helical" evidence="2">
    <location>
        <begin position="306"/>
        <end position="327"/>
    </location>
</feature>
<gene>
    <name evidence="3" type="ORF">LASUN_02220</name>
</gene>
<dbReference type="EMBL" id="MIQE01000002">
    <property type="protein sequence ID" value="OFA13223.1"/>
    <property type="molecule type" value="Genomic_DNA"/>
</dbReference>
<keyword evidence="1" id="KW-0813">Transport</keyword>
<feature type="transmembrane region" description="Helical" evidence="2">
    <location>
        <begin position="106"/>
        <end position="123"/>
    </location>
</feature>